<evidence type="ECO:0000259" key="1">
    <source>
        <dbReference type="Pfam" id="PF14571"/>
    </source>
</evidence>
<dbReference type="InterPro" id="IPR027935">
    <property type="entry name" value="Di19_C"/>
</dbReference>
<dbReference type="PANTHER" id="PTHR31875">
    <property type="entry name" value="PROTEIN DEHYDRATION-INDUCED 19"/>
    <property type="match status" value="1"/>
</dbReference>
<dbReference type="EMBL" id="GDJX01011810">
    <property type="protein sequence ID" value="JAT56126.1"/>
    <property type="molecule type" value="Transcribed_RNA"/>
</dbReference>
<dbReference type="PANTHER" id="PTHR31875:SF26">
    <property type="entry name" value="PROTEIN DEHYDRATION-INDUCED 19-RELATED"/>
    <property type="match status" value="1"/>
</dbReference>
<dbReference type="InterPro" id="IPR033347">
    <property type="entry name" value="Di19"/>
</dbReference>
<sequence length="123" mass="13791">MQRRRRFRKGSLGSYSTFSLLKKELREGHLQSLLGGSSYTVPPSNAAADPLLSSFISNLPVANSSKDVQFQTLDEGSSISKRFNNKIVGSAQPFVSEEDQEEKARRSEFVRELMLSTIFEETL</sequence>
<dbReference type="AlphaFoldDB" id="A0A1D1YNC0"/>
<organism evidence="2">
    <name type="scientific">Anthurium amnicola</name>
    <dbReference type="NCBI Taxonomy" id="1678845"/>
    <lineage>
        <taxon>Eukaryota</taxon>
        <taxon>Viridiplantae</taxon>
        <taxon>Streptophyta</taxon>
        <taxon>Embryophyta</taxon>
        <taxon>Tracheophyta</taxon>
        <taxon>Spermatophyta</taxon>
        <taxon>Magnoliopsida</taxon>
        <taxon>Liliopsida</taxon>
        <taxon>Araceae</taxon>
        <taxon>Pothoideae</taxon>
        <taxon>Potheae</taxon>
        <taxon>Anthurium</taxon>
    </lineage>
</organism>
<gene>
    <name evidence="2" type="primary">DI19-2_1</name>
    <name evidence="2" type="ORF">g.61731</name>
</gene>
<dbReference type="Pfam" id="PF14571">
    <property type="entry name" value="Di19_C"/>
    <property type="match status" value="1"/>
</dbReference>
<accession>A0A1D1YNC0</accession>
<evidence type="ECO:0000313" key="2">
    <source>
        <dbReference type="EMBL" id="JAT56126.1"/>
    </source>
</evidence>
<reference evidence="2" key="1">
    <citation type="submission" date="2015-07" db="EMBL/GenBank/DDBJ databases">
        <title>Transcriptome Assembly of Anthurium amnicola.</title>
        <authorList>
            <person name="Suzuki J."/>
        </authorList>
    </citation>
    <scope>NUCLEOTIDE SEQUENCE</scope>
</reference>
<proteinExistence type="predicted"/>
<protein>
    <submittedName>
        <fullName evidence="2">Protein DEHYDRATION-INDUCED 19 2</fullName>
    </submittedName>
</protein>
<feature type="domain" description="Di19 C-terminal" evidence="1">
    <location>
        <begin position="18"/>
        <end position="118"/>
    </location>
</feature>
<name>A0A1D1YNC0_9ARAE</name>